<sequence length="336" mass="37969">MLSTGSRNPWRPLLERSYLPNMGHGENTTSGLWKPATGIATTGSLLNNGVTRWTIDANSRQLVHGVRAFGDIRSIGRAPRWADDLWFKQRELLSAVQSKYPEATGVGPTAGALYGMVLPYRLQREELVFVSTGRGGRQIRMKNVRSNRKPIDKRVLWFDLPVASGLEVMAQIAAELNFREAVQLLDGLLGPWNGGPKVEHAKLKSFIRELPQSRIYRTLRKALPLARPGVQSPRETSLRLEIIRAGLPEPAVNPRVYLPSIGEYRKPDLAWEEYKVCCEYEGIHHMTDADQWSSDIRRYRAFEAAGWTVIRVTKSMPSAEYLQAIRDALRARGWKP</sequence>
<dbReference type="EMBL" id="LQQC01000005">
    <property type="protein sequence ID" value="KXZ59221.1"/>
    <property type="molecule type" value="Genomic_DNA"/>
</dbReference>
<reference evidence="1 2" key="1">
    <citation type="submission" date="2016-01" db="EMBL/GenBank/DDBJ databases">
        <title>Use of Whole Genome Sequencing to ascertain that Brevibacterium massiliense (Roux, Raoult 2009) is a later heterotypic synonym of Brevibacterium ravenspurgense (Mages 2008).</title>
        <authorList>
            <person name="Bernier A.-M."/>
            <person name="Burdz T."/>
            <person name="Huynh C."/>
            <person name="Pachecho A.L."/>
            <person name="Wiebe D."/>
            <person name="Bonner C."/>
            <person name="Bernard K."/>
        </authorList>
    </citation>
    <scope>NUCLEOTIDE SEQUENCE [LARGE SCALE GENOMIC DNA]</scope>
    <source>
        <strain evidence="1 2">CCUG56047</strain>
    </source>
</reference>
<dbReference type="InterPro" id="IPR011335">
    <property type="entry name" value="Restrct_endonuc-II-like"/>
</dbReference>
<proteinExistence type="predicted"/>
<name>A0A150HAZ3_9MICO</name>
<dbReference type="PATRIC" id="fig|479117.4.peg.468"/>
<accession>A0A150HAZ3</accession>
<organism evidence="1 2">
    <name type="scientific">Brevibacterium ravenspurgense</name>
    <dbReference type="NCBI Taxonomy" id="479117"/>
    <lineage>
        <taxon>Bacteria</taxon>
        <taxon>Bacillati</taxon>
        <taxon>Actinomycetota</taxon>
        <taxon>Actinomycetes</taxon>
        <taxon>Micrococcales</taxon>
        <taxon>Brevibacteriaceae</taxon>
        <taxon>Brevibacterium</taxon>
    </lineage>
</organism>
<dbReference type="AlphaFoldDB" id="A0A150HAZ3"/>
<comment type="caution">
    <text evidence="1">The sequence shown here is derived from an EMBL/GenBank/DDBJ whole genome shotgun (WGS) entry which is preliminary data.</text>
</comment>
<gene>
    <name evidence="1" type="ORF">Bravens_00468</name>
</gene>
<evidence type="ECO:0000313" key="1">
    <source>
        <dbReference type="EMBL" id="KXZ59221.1"/>
    </source>
</evidence>
<evidence type="ECO:0008006" key="3">
    <source>
        <dbReference type="Google" id="ProtNLM"/>
    </source>
</evidence>
<keyword evidence="2" id="KW-1185">Reference proteome</keyword>
<dbReference type="Proteomes" id="UP000243589">
    <property type="component" value="Unassembled WGS sequence"/>
</dbReference>
<dbReference type="SUPFAM" id="SSF52980">
    <property type="entry name" value="Restriction endonuclease-like"/>
    <property type="match status" value="1"/>
</dbReference>
<protein>
    <recommendedName>
        <fullName evidence="3">DUF559 domain-containing protein</fullName>
    </recommendedName>
</protein>
<dbReference type="Gene3D" id="3.40.960.10">
    <property type="entry name" value="VSR Endonuclease"/>
    <property type="match status" value="1"/>
</dbReference>
<evidence type="ECO:0000313" key="2">
    <source>
        <dbReference type="Proteomes" id="UP000243589"/>
    </source>
</evidence>